<comment type="caution">
    <text evidence="1">The sequence shown here is derived from an EMBL/GenBank/DDBJ whole genome shotgun (WGS) entry which is preliminary data.</text>
</comment>
<reference evidence="1" key="1">
    <citation type="journal article" date="2020" name="New Phytol.">
        <title>Comparative genomics reveals dynamic genome evolution in host specialist ectomycorrhizal fungi.</title>
        <authorList>
            <person name="Lofgren L.A."/>
            <person name="Nguyen N.H."/>
            <person name="Vilgalys R."/>
            <person name="Ruytinx J."/>
            <person name="Liao H.L."/>
            <person name="Branco S."/>
            <person name="Kuo A."/>
            <person name="LaButti K."/>
            <person name="Lipzen A."/>
            <person name="Andreopoulos W."/>
            <person name="Pangilinan J."/>
            <person name="Riley R."/>
            <person name="Hundley H."/>
            <person name="Na H."/>
            <person name="Barry K."/>
            <person name="Grigoriev I.V."/>
            <person name="Stajich J.E."/>
            <person name="Kennedy P.G."/>
        </authorList>
    </citation>
    <scope>NUCLEOTIDE SEQUENCE</scope>
    <source>
        <strain evidence="1">S12</strain>
    </source>
</reference>
<sequence length="97" mass="10658">MRTSRLLQIYLISYHKKSQIMHFSSAFVLAVVAALASSSVSAIPPQVDEVGATQCQNFCQTDEVCIKTGCVAWQFQGVFCIVSCVSALTSVQYGHWH</sequence>
<dbReference type="AlphaFoldDB" id="A0A9P7DL18"/>
<protein>
    <submittedName>
        <fullName evidence="1">Uncharacterized protein</fullName>
    </submittedName>
</protein>
<keyword evidence="2" id="KW-1185">Reference proteome</keyword>
<dbReference type="EMBL" id="JABBWE010000016">
    <property type="protein sequence ID" value="KAG1797443.1"/>
    <property type="molecule type" value="Genomic_DNA"/>
</dbReference>
<dbReference type="RefSeq" id="XP_041162553.1">
    <property type="nucleotide sequence ID" value="XM_041302505.1"/>
</dbReference>
<organism evidence="1 2">
    <name type="scientific">Suillus plorans</name>
    <dbReference type="NCBI Taxonomy" id="116603"/>
    <lineage>
        <taxon>Eukaryota</taxon>
        <taxon>Fungi</taxon>
        <taxon>Dikarya</taxon>
        <taxon>Basidiomycota</taxon>
        <taxon>Agaricomycotina</taxon>
        <taxon>Agaricomycetes</taxon>
        <taxon>Agaricomycetidae</taxon>
        <taxon>Boletales</taxon>
        <taxon>Suillineae</taxon>
        <taxon>Suillaceae</taxon>
        <taxon>Suillus</taxon>
    </lineage>
</organism>
<dbReference type="Proteomes" id="UP000719766">
    <property type="component" value="Unassembled WGS sequence"/>
</dbReference>
<evidence type="ECO:0000313" key="2">
    <source>
        <dbReference type="Proteomes" id="UP000719766"/>
    </source>
</evidence>
<name>A0A9P7DL18_9AGAM</name>
<dbReference type="OrthoDB" id="2664733at2759"/>
<gene>
    <name evidence="1" type="ORF">HD556DRAFT_1356902</name>
</gene>
<dbReference type="GeneID" id="64596269"/>
<proteinExistence type="predicted"/>
<accession>A0A9P7DL18</accession>
<evidence type="ECO:0000313" key="1">
    <source>
        <dbReference type="EMBL" id="KAG1797443.1"/>
    </source>
</evidence>